<evidence type="ECO:0000313" key="1">
    <source>
        <dbReference type="EMBL" id="QWV96410.1"/>
    </source>
</evidence>
<dbReference type="Proteomes" id="UP000683493">
    <property type="component" value="Chromosome"/>
</dbReference>
<dbReference type="EMBL" id="CP076724">
    <property type="protein sequence ID" value="QWV96410.1"/>
    <property type="molecule type" value="Genomic_DNA"/>
</dbReference>
<name>A0ABX8JDF3_9BACT</name>
<gene>
    <name evidence="1" type="ORF">KP005_13645</name>
</gene>
<keyword evidence="2" id="KW-1185">Reference proteome</keyword>
<reference evidence="1 2" key="1">
    <citation type="submission" date="2021-06" db="EMBL/GenBank/DDBJ databases">
        <title>Gemonas diversity in paddy soil.</title>
        <authorList>
            <person name="Liu G."/>
        </authorList>
    </citation>
    <scope>NUCLEOTIDE SEQUENCE [LARGE SCALE GENOMIC DNA]</scope>
    <source>
        <strain evidence="1 2">RG29</strain>
    </source>
</reference>
<proteinExistence type="predicted"/>
<protein>
    <recommendedName>
        <fullName evidence="3">Lipoprotein</fullName>
    </recommendedName>
</protein>
<accession>A0ABX8JDF3</accession>
<evidence type="ECO:0008006" key="3">
    <source>
        <dbReference type="Google" id="ProtNLM"/>
    </source>
</evidence>
<evidence type="ECO:0000313" key="2">
    <source>
        <dbReference type="Proteomes" id="UP000683493"/>
    </source>
</evidence>
<sequence length="143" mass="15628">MKKVCLLLSALLLNGCLHPSPQSHQAAQAAPAARPYLTPELVAQTITKGKTTKDEIVARLGAPNSVLKNERLPTAEQIAKAKQPLPPVAYTVEFWNYWNTSGEIEKAMVAGSSAEVYRLVVFMDKNGVAVDYAGEMRKVEFTK</sequence>
<organism evidence="1 2">
    <name type="scientific">Geomonas diazotrophica</name>
    <dbReference type="NCBI Taxonomy" id="2843197"/>
    <lineage>
        <taxon>Bacteria</taxon>
        <taxon>Pseudomonadati</taxon>
        <taxon>Thermodesulfobacteriota</taxon>
        <taxon>Desulfuromonadia</taxon>
        <taxon>Geobacterales</taxon>
        <taxon>Geobacteraceae</taxon>
        <taxon>Geomonas</taxon>
    </lineage>
</organism>